<gene>
    <name evidence="2" type="ORF">AARE701A_LOCUS12405</name>
</gene>
<name>A0A8S2AK26_ARAAE</name>
<evidence type="ECO:0000313" key="3">
    <source>
        <dbReference type="Proteomes" id="UP000682877"/>
    </source>
</evidence>
<dbReference type="AlphaFoldDB" id="A0A8S2AK26"/>
<protein>
    <submittedName>
        <fullName evidence="2">Uncharacterized protein</fullName>
    </submittedName>
</protein>
<keyword evidence="3" id="KW-1185">Reference proteome</keyword>
<evidence type="ECO:0000256" key="1">
    <source>
        <dbReference type="SAM" id="MobiDB-lite"/>
    </source>
</evidence>
<feature type="compositionally biased region" description="Low complexity" evidence="1">
    <location>
        <begin position="9"/>
        <end position="25"/>
    </location>
</feature>
<evidence type="ECO:0000313" key="2">
    <source>
        <dbReference type="EMBL" id="CAE6074385.1"/>
    </source>
</evidence>
<proteinExistence type="predicted"/>
<feature type="compositionally biased region" description="Pro residues" evidence="1">
    <location>
        <begin position="93"/>
        <end position="104"/>
    </location>
</feature>
<dbReference type="EMBL" id="LR999455">
    <property type="protein sequence ID" value="CAE6074385.1"/>
    <property type="molecule type" value="Genomic_DNA"/>
</dbReference>
<feature type="region of interest" description="Disordered" evidence="1">
    <location>
        <begin position="67"/>
        <end position="107"/>
    </location>
</feature>
<feature type="compositionally biased region" description="Basic and acidic residues" evidence="1">
    <location>
        <begin position="74"/>
        <end position="86"/>
    </location>
</feature>
<feature type="region of interest" description="Disordered" evidence="1">
    <location>
        <begin position="1"/>
        <end position="47"/>
    </location>
</feature>
<reference evidence="2" key="1">
    <citation type="submission" date="2021-01" db="EMBL/GenBank/DDBJ databases">
        <authorList>
            <person name="Bezrukov I."/>
        </authorList>
    </citation>
    <scope>NUCLEOTIDE SEQUENCE</scope>
</reference>
<sequence length="171" mass="19224">MPPKRGRGARAAAQSRGRAARSEASNESVHVENPEVVAPAGQPQVNGPAANEMAMFEEFRRFQQFMRRAPSMREAPEVNAPHRDGPEMVAPPQHQPPPPPPPYPMQTHPMHVHGLGTTYLDAIRYLKDVSMKFFDGKSDPVSAYNWRKKLERNLDSVRCPQEYRKELGMVG</sequence>
<organism evidence="2 3">
    <name type="scientific">Arabidopsis arenosa</name>
    <name type="common">Sand rock-cress</name>
    <name type="synonym">Cardaminopsis arenosa</name>
    <dbReference type="NCBI Taxonomy" id="38785"/>
    <lineage>
        <taxon>Eukaryota</taxon>
        <taxon>Viridiplantae</taxon>
        <taxon>Streptophyta</taxon>
        <taxon>Embryophyta</taxon>
        <taxon>Tracheophyta</taxon>
        <taxon>Spermatophyta</taxon>
        <taxon>Magnoliopsida</taxon>
        <taxon>eudicotyledons</taxon>
        <taxon>Gunneridae</taxon>
        <taxon>Pentapetalae</taxon>
        <taxon>rosids</taxon>
        <taxon>malvids</taxon>
        <taxon>Brassicales</taxon>
        <taxon>Brassicaceae</taxon>
        <taxon>Camelineae</taxon>
        <taxon>Arabidopsis</taxon>
    </lineage>
</organism>
<dbReference type="Proteomes" id="UP000682877">
    <property type="component" value="Chromosome 5"/>
</dbReference>
<accession>A0A8S2AK26</accession>